<keyword evidence="2" id="KW-1185">Reference proteome</keyword>
<organism evidence="1 2">
    <name type="scientific">Racocetra fulgida</name>
    <dbReference type="NCBI Taxonomy" id="60492"/>
    <lineage>
        <taxon>Eukaryota</taxon>
        <taxon>Fungi</taxon>
        <taxon>Fungi incertae sedis</taxon>
        <taxon>Mucoromycota</taxon>
        <taxon>Glomeromycotina</taxon>
        <taxon>Glomeromycetes</taxon>
        <taxon>Diversisporales</taxon>
        <taxon>Gigasporaceae</taxon>
        <taxon>Racocetra</taxon>
    </lineage>
</organism>
<dbReference type="Proteomes" id="UP000789396">
    <property type="component" value="Unassembled WGS sequence"/>
</dbReference>
<proteinExistence type="predicted"/>
<dbReference type="AlphaFoldDB" id="A0A9N9IGA0"/>
<name>A0A9N9IGA0_9GLOM</name>
<comment type="caution">
    <text evidence="1">The sequence shown here is derived from an EMBL/GenBank/DDBJ whole genome shotgun (WGS) entry which is preliminary data.</text>
</comment>
<gene>
    <name evidence="1" type="ORF">RFULGI_LOCUS12331</name>
</gene>
<accession>A0A9N9IGA0</accession>
<protein>
    <submittedName>
        <fullName evidence="1">13983_t:CDS:1</fullName>
    </submittedName>
</protein>
<reference evidence="1" key="1">
    <citation type="submission" date="2021-06" db="EMBL/GenBank/DDBJ databases">
        <authorList>
            <person name="Kallberg Y."/>
            <person name="Tangrot J."/>
            <person name="Rosling A."/>
        </authorList>
    </citation>
    <scope>NUCLEOTIDE SEQUENCE</scope>
    <source>
        <strain evidence="1">IN212</strain>
    </source>
</reference>
<sequence>MSFFLVTSKFIKTVFQLRKQIKDTLVTEIRITNDTIMCYNREGEPVLFEFSQEITTISLEQARMSLYLNDLKRTDIPTRSLEEVHGETWEDQVIYIRDKMRQNRLDQVSLLQYYYLLGERLEAQFWSPAARTFIRINFSISAYRYTWKAASRVYQLYHTRGTHNLLTVQNITANALLRLSDENFKALVEEARLFRAAEVDYILGEAQE</sequence>
<dbReference type="OrthoDB" id="2421164at2759"/>
<evidence type="ECO:0000313" key="2">
    <source>
        <dbReference type="Proteomes" id="UP000789396"/>
    </source>
</evidence>
<evidence type="ECO:0000313" key="1">
    <source>
        <dbReference type="EMBL" id="CAG8733618.1"/>
    </source>
</evidence>
<dbReference type="EMBL" id="CAJVPZ010029217">
    <property type="protein sequence ID" value="CAG8733618.1"/>
    <property type="molecule type" value="Genomic_DNA"/>
</dbReference>